<gene>
    <name evidence="2" type="ORF">SAMN06295910_0174</name>
</gene>
<accession>A0A1X7FYL8</accession>
<dbReference type="InterPro" id="IPR004155">
    <property type="entry name" value="PBS_lyase_HEAT"/>
</dbReference>
<protein>
    <submittedName>
        <fullName evidence="2">HEAT repeat</fullName>
    </submittedName>
</protein>
<dbReference type="PANTHER" id="PTHR12697:SF5">
    <property type="entry name" value="DEOXYHYPUSINE HYDROXYLASE"/>
    <property type="match status" value="1"/>
</dbReference>
<reference evidence="3" key="1">
    <citation type="submission" date="2017-04" db="EMBL/GenBank/DDBJ databases">
        <authorList>
            <person name="Varghese N."/>
            <person name="Submissions S."/>
        </authorList>
    </citation>
    <scope>NUCLEOTIDE SEQUENCE [LARGE SCALE GENOMIC DNA]</scope>
    <source>
        <strain evidence="3">Dd16</strain>
    </source>
</reference>
<dbReference type="SMART" id="SM00567">
    <property type="entry name" value="EZ_HEAT"/>
    <property type="match status" value="5"/>
</dbReference>
<dbReference type="Proteomes" id="UP000192934">
    <property type="component" value="Chromosome I"/>
</dbReference>
<dbReference type="Pfam" id="PF13646">
    <property type="entry name" value="HEAT_2"/>
    <property type="match status" value="2"/>
</dbReference>
<dbReference type="InterPro" id="IPR011989">
    <property type="entry name" value="ARM-like"/>
</dbReference>
<dbReference type="AlphaFoldDB" id="A0A1X7FYL8"/>
<dbReference type="PANTHER" id="PTHR12697">
    <property type="entry name" value="PBS LYASE HEAT-LIKE PROTEIN"/>
    <property type="match status" value="1"/>
</dbReference>
<keyword evidence="3" id="KW-1185">Reference proteome</keyword>
<keyword evidence="1" id="KW-1133">Transmembrane helix</keyword>
<dbReference type="RefSeq" id="WP_085217089.1">
    <property type="nucleotide sequence ID" value="NZ_LT840185.1"/>
</dbReference>
<evidence type="ECO:0000256" key="1">
    <source>
        <dbReference type="SAM" id="Phobius"/>
    </source>
</evidence>
<dbReference type="InterPro" id="IPR016024">
    <property type="entry name" value="ARM-type_fold"/>
</dbReference>
<dbReference type="Gene3D" id="1.25.10.10">
    <property type="entry name" value="Leucine-rich Repeat Variant"/>
    <property type="match status" value="2"/>
</dbReference>
<name>A0A1X7FYL8_9SPHN</name>
<dbReference type="OrthoDB" id="9801841at2"/>
<dbReference type="GO" id="GO:0016491">
    <property type="term" value="F:oxidoreductase activity"/>
    <property type="evidence" value="ECO:0007669"/>
    <property type="project" value="TreeGrafter"/>
</dbReference>
<keyword evidence="1" id="KW-0812">Transmembrane</keyword>
<feature type="transmembrane region" description="Helical" evidence="1">
    <location>
        <begin position="6"/>
        <end position="31"/>
    </location>
</feature>
<keyword evidence="1" id="KW-0472">Membrane</keyword>
<organism evidence="2 3">
    <name type="scientific">Allosphingosinicella indica</name>
    <dbReference type="NCBI Taxonomy" id="941907"/>
    <lineage>
        <taxon>Bacteria</taxon>
        <taxon>Pseudomonadati</taxon>
        <taxon>Pseudomonadota</taxon>
        <taxon>Alphaproteobacteria</taxon>
        <taxon>Sphingomonadales</taxon>
        <taxon>Sphingomonadaceae</taxon>
        <taxon>Allosphingosinicella</taxon>
    </lineage>
</organism>
<proteinExistence type="predicted"/>
<evidence type="ECO:0000313" key="2">
    <source>
        <dbReference type="EMBL" id="SMF61192.1"/>
    </source>
</evidence>
<evidence type="ECO:0000313" key="3">
    <source>
        <dbReference type="Proteomes" id="UP000192934"/>
    </source>
</evidence>
<sequence>MTELLLIWELSLLLAGTALAMMIALMIARVVTQRRDEKRRRHGRQLAHNLMRGAPLSAQELKALPRNLVAETFLDLIRLVRGDERASFVAQAQQLGVAEHLGRLTRSASARRRLVAVQSLAQFHDEESLRRLHASLEDHNQDVRLAAALSLAEAGEADDIHALIGRLGLGDGQDSMMMVTLFRIIAEDRPDEIKALVLDDRTNRQARLAAIEALATTGDYSLVPAIARLALDAPDDSEELPRYLRALGLLGHPAARDAILDGLQRRSVSARAAAAAAAGKIGLEEAADRLTALLDDREWWVRFRAAEALMAFGKSGATRLREAACLGSIVARDAAATVLAERGEAR</sequence>
<dbReference type="STRING" id="941907.SAMN06295910_0174"/>
<dbReference type="SUPFAM" id="SSF48371">
    <property type="entry name" value="ARM repeat"/>
    <property type="match status" value="2"/>
</dbReference>
<dbReference type="EMBL" id="LT840185">
    <property type="protein sequence ID" value="SMF61192.1"/>
    <property type="molecule type" value="Genomic_DNA"/>
</dbReference>